<dbReference type="EMBL" id="CP023737">
    <property type="protein sequence ID" value="ATQ70270.1"/>
    <property type="molecule type" value="Genomic_DNA"/>
</dbReference>
<name>A0A2D2D5I0_METT3</name>
<dbReference type="STRING" id="595536.GCA_000178815_03780"/>
<keyword evidence="3" id="KW-1185">Reference proteome</keyword>
<organism evidence="2 3">
    <name type="scientific">Methylosinus trichosporium (strain ATCC 35070 / NCIMB 11131 / UNIQEM 75 / OB3b)</name>
    <dbReference type="NCBI Taxonomy" id="595536"/>
    <lineage>
        <taxon>Bacteria</taxon>
        <taxon>Pseudomonadati</taxon>
        <taxon>Pseudomonadota</taxon>
        <taxon>Alphaproteobacteria</taxon>
        <taxon>Hyphomicrobiales</taxon>
        <taxon>Methylocystaceae</taxon>
        <taxon>Methylosinus</taxon>
    </lineage>
</organism>
<dbReference type="Pfam" id="PF12697">
    <property type="entry name" value="Abhydrolase_6"/>
    <property type="match status" value="1"/>
</dbReference>
<proteinExistence type="predicted"/>
<dbReference type="InterPro" id="IPR029058">
    <property type="entry name" value="AB_hydrolase_fold"/>
</dbReference>
<sequence length="203" mass="21222">MTKILFLPGAAGSAAFWKPAAERAGCDGLFLSWPGLGDEPADAKIGRVDDLIAMTLAHMSEPVDIVAQSMGGFVALAATLAAPEKVGRLVLTATAGGVPIAELGGADWRRAYFRLFPRAARWIADPVADLSSRLPSIAAPTLLISGDRDAISPPSVGERLRELLPSASLHVIPDAGHDLAQTHADLVGGLIQRHLMRAQQAPA</sequence>
<accession>A0A2D2D5I0</accession>
<dbReference type="Gene3D" id="3.40.50.1820">
    <property type="entry name" value="alpha/beta hydrolase"/>
    <property type="match status" value="2"/>
</dbReference>
<dbReference type="AlphaFoldDB" id="A0A2D2D5I0"/>
<dbReference type="GO" id="GO:0016787">
    <property type="term" value="F:hydrolase activity"/>
    <property type="evidence" value="ECO:0007669"/>
    <property type="project" value="UniProtKB-KW"/>
</dbReference>
<dbReference type="PANTHER" id="PTHR43689">
    <property type="entry name" value="HYDROLASE"/>
    <property type="match status" value="1"/>
</dbReference>
<reference evidence="3" key="1">
    <citation type="submission" date="2017-10" db="EMBL/GenBank/DDBJ databases">
        <title>Completed PacBio SMRT sequence of Methylosinus trichosporium OB3b reveals presence of a third large plasmid.</title>
        <authorList>
            <person name="Charles T.C."/>
            <person name="Lynch M.D.J."/>
            <person name="Heil J.R."/>
            <person name="Cheng J."/>
        </authorList>
    </citation>
    <scope>NUCLEOTIDE SEQUENCE [LARGE SCALE GENOMIC DNA]</scope>
    <source>
        <strain evidence="3">OB3b</strain>
    </source>
</reference>
<protein>
    <submittedName>
        <fullName evidence="2">Alpha/beta hydrolase</fullName>
    </submittedName>
</protein>
<evidence type="ECO:0000313" key="3">
    <source>
        <dbReference type="Proteomes" id="UP000230709"/>
    </source>
</evidence>
<dbReference type="Proteomes" id="UP000230709">
    <property type="component" value="Chromosome"/>
</dbReference>
<evidence type="ECO:0000259" key="1">
    <source>
        <dbReference type="Pfam" id="PF12697"/>
    </source>
</evidence>
<keyword evidence="2" id="KW-0378">Hydrolase</keyword>
<dbReference type="PANTHER" id="PTHR43689:SF8">
    <property type="entry name" value="ALPHA_BETA-HYDROLASES SUPERFAMILY PROTEIN"/>
    <property type="match status" value="1"/>
</dbReference>
<dbReference type="KEGG" id="mtw:CQW49_06875"/>
<dbReference type="SUPFAM" id="SSF53474">
    <property type="entry name" value="alpha/beta-Hydrolases"/>
    <property type="match status" value="1"/>
</dbReference>
<evidence type="ECO:0000313" key="2">
    <source>
        <dbReference type="EMBL" id="ATQ70270.1"/>
    </source>
</evidence>
<feature type="domain" description="AB hydrolase-1" evidence="1">
    <location>
        <begin position="4"/>
        <end position="186"/>
    </location>
</feature>
<gene>
    <name evidence="2" type="ORF">CQW49_06875</name>
</gene>
<dbReference type="RefSeq" id="WP_003612023.1">
    <property type="nucleotide sequence ID" value="NZ_ADVE02000001.1"/>
</dbReference>
<dbReference type="InterPro" id="IPR000073">
    <property type="entry name" value="AB_hydrolase_1"/>
</dbReference>